<dbReference type="SUPFAM" id="SSF46955">
    <property type="entry name" value="Putative DNA-binding domain"/>
    <property type="match status" value="1"/>
</dbReference>
<dbReference type="Pfam" id="PF13411">
    <property type="entry name" value="MerR_1"/>
    <property type="match status" value="1"/>
</dbReference>
<dbReference type="GO" id="GO:0003677">
    <property type="term" value="F:DNA binding"/>
    <property type="evidence" value="ECO:0007669"/>
    <property type="project" value="UniProtKB-KW"/>
</dbReference>
<evidence type="ECO:0000256" key="1">
    <source>
        <dbReference type="ARBA" id="ARBA00023125"/>
    </source>
</evidence>
<dbReference type="InterPro" id="IPR009061">
    <property type="entry name" value="DNA-bd_dom_put_sf"/>
</dbReference>
<dbReference type="CDD" id="cd01106">
    <property type="entry name" value="HTH_TipAL-Mta"/>
    <property type="match status" value="1"/>
</dbReference>
<name>A0A318JYM8_9NOCA</name>
<comment type="caution">
    <text evidence="3">The sequence shown here is derived from an EMBL/GenBank/DDBJ whole genome shotgun (WGS) entry which is preliminary data.</text>
</comment>
<dbReference type="PANTHER" id="PTHR30204:SF90">
    <property type="entry name" value="HTH-TYPE TRANSCRIPTIONAL ACTIVATOR MTA"/>
    <property type="match status" value="1"/>
</dbReference>
<evidence type="ECO:0000313" key="3">
    <source>
        <dbReference type="EMBL" id="PXX60408.1"/>
    </source>
</evidence>
<evidence type="ECO:0000313" key="4">
    <source>
        <dbReference type="Proteomes" id="UP000247569"/>
    </source>
</evidence>
<dbReference type="AlphaFoldDB" id="A0A318JYM8"/>
<dbReference type="SMART" id="SM00422">
    <property type="entry name" value="HTH_MERR"/>
    <property type="match status" value="1"/>
</dbReference>
<dbReference type="PROSITE" id="PS50937">
    <property type="entry name" value="HTH_MERR_2"/>
    <property type="match status" value="1"/>
</dbReference>
<dbReference type="PANTHER" id="PTHR30204">
    <property type="entry name" value="REDOX-CYCLING DRUG-SENSING TRANSCRIPTIONAL ACTIVATOR SOXR"/>
    <property type="match status" value="1"/>
</dbReference>
<dbReference type="InterPro" id="IPR000551">
    <property type="entry name" value="MerR-type_HTH_dom"/>
</dbReference>
<evidence type="ECO:0000259" key="2">
    <source>
        <dbReference type="PROSITE" id="PS50937"/>
    </source>
</evidence>
<sequence length="235" mass="25746">MTVRTLHHWDAIGVLSPSRRTSNGYREYTDDDLVRLYQVLALRSLGLSLETIIVCLDSGIDLDRVVGDHLRSVEASLAALEAVRQKLVRLGAELATGQGATSEALLEALQAIGGAGSASEQVLRRHLDTDQQQRLGNQATALGPAKHYLLEIEWPELYRKAERLRQAGVDPTDDRVRRLARRLDELSTLFTGDDAGISAGVRNAWRDDPAAMSGDPAAPADEWRALADFLDQARA</sequence>
<proteinExistence type="predicted"/>
<keyword evidence="1 3" id="KW-0238">DNA-binding</keyword>
<feature type="domain" description="HTH merR-type" evidence="2">
    <location>
        <begin position="1"/>
        <end position="58"/>
    </location>
</feature>
<organism evidence="3 4">
    <name type="scientific">Nocardia tenerifensis</name>
    <dbReference type="NCBI Taxonomy" id="228006"/>
    <lineage>
        <taxon>Bacteria</taxon>
        <taxon>Bacillati</taxon>
        <taxon>Actinomycetota</taxon>
        <taxon>Actinomycetes</taxon>
        <taxon>Mycobacteriales</taxon>
        <taxon>Nocardiaceae</taxon>
        <taxon>Nocardia</taxon>
    </lineage>
</organism>
<dbReference type="EMBL" id="QJKF01000010">
    <property type="protein sequence ID" value="PXX60408.1"/>
    <property type="molecule type" value="Genomic_DNA"/>
</dbReference>
<accession>A0A318JYM8</accession>
<reference evidence="3 4" key="1">
    <citation type="submission" date="2018-05" db="EMBL/GenBank/DDBJ databases">
        <title>Genomic Encyclopedia of Type Strains, Phase IV (KMG-IV): sequencing the most valuable type-strain genomes for metagenomic binning, comparative biology and taxonomic classification.</title>
        <authorList>
            <person name="Goeker M."/>
        </authorList>
    </citation>
    <scope>NUCLEOTIDE SEQUENCE [LARGE SCALE GENOMIC DNA]</scope>
    <source>
        <strain evidence="3 4">DSM 44704</strain>
    </source>
</reference>
<dbReference type="GO" id="GO:0003700">
    <property type="term" value="F:DNA-binding transcription factor activity"/>
    <property type="evidence" value="ECO:0007669"/>
    <property type="project" value="InterPro"/>
</dbReference>
<gene>
    <name evidence="3" type="ORF">DFR70_110250</name>
</gene>
<dbReference type="InterPro" id="IPR047057">
    <property type="entry name" value="MerR_fam"/>
</dbReference>
<protein>
    <submittedName>
        <fullName evidence="3">DNA-binding transcriptional MerR regulator</fullName>
    </submittedName>
</protein>
<keyword evidence="4" id="KW-1185">Reference proteome</keyword>
<dbReference type="Gene3D" id="1.10.1660.10">
    <property type="match status" value="1"/>
</dbReference>
<dbReference type="Proteomes" id="UP000247569">
    <property type="component" value="Unassembled WGS sequence"/>
</dbReference>